<gene>
    <name evidence="2" type="ORF">C5167_038428</name>
</gene>
<dbReference type="Proteomes" id="UP000316621">
    <property type="component" value="Chromosome 1"/>
</dbReference>
<feature type="chain" id="PRO_5021385347" description="Knottin scorpion toxin-like domain-containing protein" evidence="1">
    <location>
        <begin position="28"/>
        <end position="85"/>
    </location>
</feature>
<evidence type="ECO:0000313" key="3">
    <source>
        <dbReference type="Proteomes" id="UP000316621"/>
    </source>
</evidence>
<protein>
    <recommendedName>
        <fullName evidence="4">Knottin scorpion toxin-like domain-containing protein</fullName>
    </recommendedName>
</protein>
<evidence type="ECO:0000256" key="1">
    <source>
        <dbReference type="SAM" id="SignalP"/>
    </source>
</evidence>
<organism evidence="2 3">
    <name type="scientific">Papaver somniferum</name>
    <name type="common">Opium poppy</name>
    <dbReference type="NCBI Taxonomy" id="3469"/>
    <lineage>
        <taxon>Eukaryota</taxon>
        <taxon>Viridiplantae</taxon>
        <taxon>Streptophyta</taxon>
        <taxon>Embryophyta</taxon>
        <taxon>Tracheophyta</taxon>
        <taxon>Spermatophyta</taxon>
        <taxon>Magnoliopsida</taxon>
        <taxon>Ranunculales</taxon>
        <taxon>Papaveraceae</taxon>
        <taxon>Papaveroideae</taxon>
        <taxon>Papaver</taxon>
    </lineage>
</organism>
<reference evidence="2 3" key="1">
    <citation type="journal article" date="2018" name="Science">
        <title>The opium poppy genome and morphinan production.</title>
        <authorList>
            <person name="Guo L."/>
            <person name="Winzer T."/>
            <person name="Yang X."/>
            <person name="Li Y."/>
            <person name="Ning Z."/>
            <person name="He Z."/>
            <person name="Teodor R."/>
            <person name="Lu Y."/>
            <person name="Bowser T.A."/>
            <person name="Graham I.A."/>
            <person name="Ye K."/>
        </authorList>
    </citation>
    <scope>NUCLEOTIDE SEQUENCE [LARGE SCALE GENOMIC DNA]</scope>
    <source>
        <strain evidence="3">cv. HN1</strain>
        <tissue evidence="2">Leaves</tissue>
    </source>
</reference>
<keyword evidence="3" id="KW-1185">Reference proteome</keyword>
<accession>A0A4Y7ICW3</accession>
<evidence type="ECO:0008006" key="4">
    <source>
        <dbReference type="Google" id="ProtNLM"/>
    </source>
</evidence>
<proteinExistence type="predicted"/>
<keyword evidence="1" id="KW-0732">Signal</keyword>
<dbReference type="AlphaFoldDB" id="A0A4Y7ICW3"/>
<sequence>MASRKVTFVAFLITFIVFSTDFSSVMATRVANPACCQYHNIGKCEYSNYADNQRCNDLCKSSCRGGACESAVHDVNKKRCLCFCQ</sequence>
<evidence type="ECO:0000313" key="2">
    <source>
        <dbReference type="EMBL" id="RZC45491.1"/>
    </source>
</evidence>
<dbReference type="Gramene" id="RZC45491">
    <property type="protein sequence ID" value="RZC45491"/>
    <property type="gene ID" value="C5167_038428"/>
</dbReference>
<feature type="signal peptide" evidence="1">
    <location>
        <begin position="1"/>
        <end position="27"/>
    </location>
</feature>
<dbReference type="EMBL" id="CM010715">
    <property type="protein sequence ID" value="RZC45491.1"/>
    <property type="molecule type" value="Genomic_DNA"/>
</dbReference>
<name>A0A4Y7ICW3_PAPSO</name>